<dbReference type="Proteomes" id="UP000269015">
    <property type="component" value="Chromosome"/>
</dbReference>
<feature type="transmembrane region" description="Helical" evidence="2">
    <location>
        <begin position="446"/>
        <end position="469"/>
    </location>
</feature>
<gene>
    <name evidence="4" type="ORF">EG352_21465</name>
</gene>
<feature type="transmembrane region" description="Helical" evidence="2">
    <location>
        <begin position="553"/>
        <end position="575"/>
    </location>
</feature>
<keyword evidence="2" id="KW-0472">Membrane</keyword>
<evidence type="ECO:0000259" key="3">
    <source>
        <dbReference type="Pfam" id="PF01433"/>
    </source>
</evidence>
<keyword evidence="4" id="KW-0645">Protease</keyword>
<dbReference type="InterPro" id="IPR014782">
    <property type="entry name" value="Peptidase_M1_dom"/>
</dbReference>
<dbReference type="InterPro" id="IPR050344">
    <property type="entry name" value="Peptidase_M1_aminopeptidases"/>
</dbReference>
<dbReference type="GO" id="GO:0008270">
    <property type="term" value="F:zinc ion binding"/>
    <property type="evidence" value="ECO:0007669"/>
    <property type="project" value="InterPro"/>
</dbReference>
<feature type="region of interest" description="Disordered" evidence="1">
    <location>
        <begin position="1057"/>
        <end position="1081"/>
    </location>
</feature>
<name>A0AAD0YZX7_CHRID</name>
<dbReference type="GO" id="GO:0005615">
    <property type="term" value="C:extracellular space"/>
    <property type="evidence" value="ECO:0007669"/>
    <property type="project" value="TreeGrafter"/>
</dbReference>
<dbReference type="AlphaFoldDB" id="A0AAD0YZX7"/>
<feature type="domain" description="Peptidase M1 membrane alanine aminopeptidase" evidence="3">
    <location>
        <begin position="843"/>
        <end position="1040"/>
    </location>
</feature>
<sequence>MNTIFLFEAGRSSKHWLTYLVALLLIALGIFCGNQFNLSVGEGIYLNSPYTISFMTGMLSLSIILFATVYALQLLFKDHDTRFAVILFSFPVSKLTYLTGRFTMYFLKTFISFCLMMSGFIIGQLLRTGSEMQEGFRIIYYLYPILIFGLINSLLVCSFLFLIALSVRKKLFVVISGLFLYILYMIVLLFSNSPFMTGSIPQSLEAQQFSAIVDPFGLSSYFFDARTTTVLQKNTELVHLSGYLLLNRILFVLISVIFISLSIRLFSFSSFAGKKGKKILKVSDLSSRSLVSKYQPIVPDFGLKAYIASILSYAKIDLIYLFKSITVPAISILLLFCIGMELYAEIEKGIRIPQKYASSGLMATTISENFPLFGLLISAYFLNDLYWRSHSSAFCMIENTAFLRKNKLSGHLIAISILLFLLTGILIAQGIIFQTVYQYFYIDWNAYLPVFLFTTFPLILFSGFILLINDNFRNKFVALGISVLAVLVLAGPASGKILPYPLLRIFSDFKGSYSDFNGYGTYMLAFTQRLVFGVGVIASLWTINTFIISKRRILLHAVLITILLIFGLFAGMYFMKGYLPKDEDKIVMESVEYEKKYRKYENLPQPDITDVTTEIKLYPSENAYQITGKYAVRNQTGQPVHKVLINFYPDLHVENATFILGNEVIKVNAATAEIMLKNPMQPNDTGLLNFKLFYKWYAVNGHQSFNAIIGDGSFMRISRYYPTLGYQKHNEVQDQQQRNHFQLGKLTPMKSPEDPEVFKKDFINLDMTISTEKNQTAIGTGDLVKKWTKSGRLYFKYKADQIPFRFAVSSANYRIKSERYKGITINIFYHQKHFENVNHLLKNAKLTLDYCQQNFAKYPFKTISFAEISSFTRGFAATAYPSAIFMPEDMIFHANIQADKKQDVINELAGHELSHLWWGNSQIDPDEREGSVMLTETLAMYTEMMLYKKMYGREKMMERILVHQQIYNNEKGLSENRAIYKATGDVPHIAYSKGAVAMVRLSDLLGEDKLNMALKNFLNNNRYPKKPTSVDLLNEFYKVSPDPDIRKQIDFLFKTTRDTPASSTSESVSVKEKMNSPIDSF</sequence>
<keyword evidence="4" id="KW-0031">Aminopeptidase</keyword>
<feature type="transmembrane region" description="Helical" evidence="2">
    <location>
        <begin position="476"/>
        <end position="499"/>
    </location>
</feature>
<dbReference type="Pfam" id="PF01433">
    <property type="entry name" value="Peptidase_M1"/>
    <property type="match status" value="1"/>
</dbReference>
<organism evidence="4 5">
    <name type="scientific">Chryseobacterium indologenes</name>
    <name type="common">Flavobacterium indologenes</name>
    <dbReference type="NCBI Taxonomy" id="253"/>
    <lineage>
        <taxon>Bacteria</taxon>
        <taxon>Pseudomonadati</taxon>
        <taxon>Bacteroidota</taxon>
        <taxon>Flavobacteriia</taxon>
        <taxon>Flavobacteriales</taxon>
        <taxon>Weeksellaceae</taxon>
        <taxon>Chryseobacterium group</taxon>
        <taxon>Chryseobacterium</taxon>
    </lineage>
</organism>
<dbReference type="GO" id="GO:0016020">
    <property type="term" value="C:membrane"/>
    <property type="evidence" value="ECO:0007669"/>
    <property type="project" value="TreeGrafter"/>
</dbReference>
<feature type="transmembrane region" description="Helical" evidence="2">
    <location>
        <begin position="249"/>
        <end position="271"/>
    </location>
</feature>
<feature type="transmembrane region" description="Helical" evidence="2">
    <location>
        <begin position="356"/>
        <end position="382"/>
    </location>
</feature>
<dbReference type="GO" id="GO:0043171">
    <property type="term" value="P:peptide catabolic process"/>
    <property type="evidence" value="ECO:0007669"/>
    <property type="project" value="TreeGrafter"/>
</dbReference>
<evidence type="ECO:0000256" key="2">
    <source>
        <dbReference type="SAM" id="Phobius"/>
    </source>
</evidence>
<dbReference type="RefSeq" id="WP_061084993.1">
    <property type="nucleotide sequence ID" value="NZ_CP033930.1"/>
</dbReference>
<evidence type="ECO:0000313" key="5">
    <source>
        <dbReference type="Proteomes" id="UP000269015"/>
    </source>
</evidence>
<feature type="transmembrane region" description="Helical" evidence="2">
    <location>
        <begin position="412"/>
        <end position="440"/>
    </location>
</feature>
<dbReference type="SUPFAM" id="SSF55486">
    <property type="entry name" value="Metalloproteases ('zincins'), catalytic domain"/>
    <property type="match status" value="1"/>
</dbReference>
<dbReference type="GO" id="GO:0070006">
    <property type="term" value="F:metalloaminopeptidase activity"/>
    <property type="evidence" value="ECO:0007669"/>
    <property type="project" value="TreeGrafter"/>
</dbReference>
<dbReference type="GO" id="GO:0042277">
    <property type="term" value="F:peptide binding"/>
    <property type="evidence" value="ECO:0007669"/>
    <property type="project" value="TreeGrafter"/>
</dbReference>
<feature type="transmembrane region" description="Helical" evidence="2">
    <location>
        <begin position="519"/>
        <end position="541"/>
    </location>
</feature>
<feature type="transmembrane region" description="Helical" evidence="2">
    <location>
        <begin position="320"/>
        <end position="344"/>
    </location>
</feature>
<feature type="transmembrane region" description="Helical" evidence="2">
    <location>
        <begin position="105"/>
        <end position="126"/>
    </location>
</feature>
<dbReference type="EMBL" id="CP033930">
    <property type="protein sequence ID" value="AZB20133.1"/>
    <property type="molecule type" value="Genomic_DNA"/>
</dbReference>
<feature type="transmembrane region" description="Helical" evidence="2">
    <location>
        <begin position="138"/>
        <end position="164"/>
    </location>
</feature>
<dbReference type="PANTHER" id="PTHR11533">
    <property type="entry name" value="PROTEASE M1 ZINC METALLOPROTEASE"/>
    <property type="match status" value="1"/>
</dbReference>
<protein>
    <submittedName>
        <fullName evidence="4">Aminopeptidase</fullName>
    </submittedName>
</protein>
<feature type="transmembrane region" description="Helical" evidence="2">
    <location>
        <begin position="171"/>
        <end position="191"/>
    </location>
</feature>
<evidence type="ECO:0000256" key="1">
    <source>
        <dbReference type="SAM" id="MobiDB-lite"/>
    </source>
</evidence>
<dbReference type="Gene3D" id="1.10.390.10">
    <property type="entry name" value="Neutral Protease Domain 2"/>
    <property type="match status" value="1"/>
</dbReference>
<keyword evidence="2" id="KW-1133">Transmembrane helix</keyword>
<keyword evidence="2" id="KW-0812">Transmembrane</keyword>
<accession>A0AAD0YZX7</accession>
<evidence type="ECO:0000313" key="4">
    <source>
        <dbReference type="EMBL" id="AZB20133.1"/>
    </source>
</evidence>
<keyword evidence="4" id="KW-0378">Hydrolase</keyword>
<reference evidence="4 5" key="1">
    <citation type="submission" date="2018-11" db="EMBL/GenBank/DDBJ databases">
        <title>Proposal to divide the Flavobacteriaceae and reorganize its genera based on Amino Acid Identity values calculated from whole genome sequences.</title>
        <authorList>
            <person name="Nicholson A.C."/>
            <person name="Gulvik C.A."/>
            <person name="Whitney A.M."/>
            <person name="Humrighouse B.W."/>
            <person name="Bell M."/>
            <person name="Holmes B."/>
            <person name="Steigerwalt A.G."/>
            <person name="Villarma A."/>
            <person name="Sheth M."/>
            <person name="Batra D."/>
            <person name="Pryor J."/>
            <person name="Bernardet J.-F."/>
            <person name="Hugo C."/>
            <person name="Kampfer P."/>
            <person name="Newman J."/>
            <person name="McQuiston J.R."/>
        </authorList>
    </citation>
    <scope>NUCLEOTIDE SEQUENCE [LARGE SCALE GENOMIC DNA]</scope>
    <source>
        <strain evidence="4 5">H5559</strain>
    </source>
</reference>
<feature type="transmembrane region" description="Helical" evidence="2">
    <location>
        <begin position="50"/>
        <end position="75"/>
    </location>
</feature>
<proteinExistence type="predicted"/>
<dbReference type="PANTHER" id="PTHR11533:SF174">
    <property type="entry name" value="PUROMYCIN-SENSITIVE AMINOPEPTIDASE-RELATED"/>
    <property type="match status" value="1"/>
</dbReference>
<dbReference type="GO" id="GO:0005737">
    <property type="term" value="C:cytoplasm"/>
    <property type="evidence" value="ECO:0007669"/>
    <property type="project" value="TreeGrafter"/>
</dbReference>
<feature type="transmembrane region" description="Helical" evidence="2">
    <location>
        <begin position="16"/>
        <end position="38"/>
    </location>
</feature>
<dbReference type="InterPro" id="IPR027268">
    <property type="entry name" value="Peptidase_M4/M1_CTD_sf"/>
</dbReference>